<dbReference type="InterPro" id="IPR003439">
    <property type="entry name" value="ABC_transporter-like_ATP-bd"/>
</dbReference>
<dbReference type="SUPFAM" id="SSF52540">
    <property type="entry name" value="P-loop containing nucleoside triphosphate hydrolases"/>
    <property type="match status" value="1"/>
</dbReference>
<dbReference type="InterPro" id="IPR003593">
    <property type="entry name" value="AAA+_ATPase"/>
</dbReference>
<comment type="similarity">
    <text evidence="1">Belongs to the ABC transporter superfamily.</text>
</comment>
<dbReference type="PANTHER" id="PTHR43776:SF7">
    <property type="entry name" value="D,D-DIPEPTIDE TRANSPORT ATP-BINDING PROTEIN DDPF-RELATED"/>
    <property type="match status" value="1"/>
</dbReference>
<dbReference type="GO" id="GO:0005524">
    <property type="term" value="F:ATP binding"/>
    <property type="evidence" value="ECO:0007669"/>
    <property type="project" value="UniProtKB-KW"/>
</dbReference>
<dbReference type="CDD" id="cd03257">
    <property type="entry name" value="ABC_NikE_OppD_transporters"/>
    <property type="match status" value="1"/>
</dbReference>
<dbReference type="SMART" id="SM00382">
    <property type="entry name" value="AAA"/>
    <property type="match status" value="1"/>
</dbReference>
<dbReference type="InterPro" id="IPR013563">
    <property type="entry name" value="Oligopep_ABC_C"/>
</dbReference>
<dbReference type="RefSeq" id="WP_310017847.1">
    <property type="nucleotide sequence ID" value="NZ_JAVDUM010000003.1"/>
</dbReference>
<dbReference type="Gene3D" id="3.40.50.300">
    <property type="entry name" value="P-loop containing nucleotide triphosphate hydrolases"/>
    <property type="match status" value="1"/>
</dbReference>
<proteinExistence type="inferred from homology"/>
<evidence type="ECO:0000256" key="3">
    <source>
        <dbReference type="ARBA" id="ARBA00022741"/>
    </source>
</evidence>
<keyword evidence="4 6" id="KW-0067">ATP-binding</keyword>
<evidence type="ECO:0000256" key="1">
    <source>
        <dbReference type="ARBA" id="ARBA00005417"/>
    </source>
</evidence>
<name>A0ABU1S9F3_9MICO</name>
<dbReference type="Pfam" id="PF00005">
    <property type="entry name" value="ABC_tran"/>
    <property type="match status" value="1"/>
</dbReference>
<organism evidence="6 7">
    <name type="scientific">Microbacterium resistens</name>
    <dbReference type="NCBI Taxonomy" id="156977"/>
    <lineage>
        <taxon>Bacteria</taxon>
        <taxon>Bacillati</taxon>
        <taxon>Actinomycetota</taxon>
        <taxon>Actinomycetes</taxon>
        <taxon>Micrococcales</taxon>
        <taxon>Microbacteriaceae</taxon>
        <taxon>Microbacterium</taxon>
    </lineage>
</organism>
<evidence type="ECO:0000313" key="6">
    <source>
        <dbReference type="EMBL" id="MDR6866230.1"/>
    </source>
</evidence>
<dbReference type="InterPro" id="IPR027417">
    <property type="entry name" value="P-loop_NTPase"/>
</dbReference>
<dbReference type="Pfam" id="PF08352">
    <property type="entry name" value="oligo_HPY"/>
    <property type="match status" value="1"/>
</dbReference>
<dbReference type="PROSITE" id="PS50893">
    <property type="entry name" value="ABC_TRANSPORTER_2"/>
    <property type="match status" value="1"/>
</dbReference>
<reference evidence="6 7" key="1">
    <citation type="submission" date="2023-07" db="EMBL/GenBank/DDBJ databases">
        <title>Sorghum-associated microbial communities from plants grown in Nebraska, USA.</title>
        <authorList>
            <person name="Schachtman D."/>
        </authorList>
    </citation>
    <scope>NUCLEOTIDE SEQUENCE [LARGE SCALE GENOMIC DNA]</scope>
    <source>
        <strain evidence="6 7">2980</strain>
    </source>
</reference>
<evidence type="ECO:0000256" key="4">
    <source>
        <dbReference type="ARBA" id="ARBA00022840"/>
    </source>
</evidence>
<evidence type="ECO:0000259" key="5">
    <source>
        <dbReference type="PROSITE" id="PS50893"/>
    </source>
</evidence>
<dbReference type="InterPro" id="IPR017871">
    <property type="entry name" value="ABC_transporter-like_CS"/>
</dbReference>
<keyword evidence="2" id="KW-0813">Transport</keyword>
<accession>A0ABU1S9F3</accession>
<sequence length="323" mass="35329">MTDTDLLLRVEGLRKEYAAPGRGRTFRAVDDVSFDVARGETVALVGESGCGKSTTGLSVLRLVEPTAGRVLLGGDDIRTMSAAELRRQRARMQMVMQNPRSQLDPRMAIRQSIAEPLRSIGGRGRSEIARRVEECLDLVGLPSAMADRYPHQLSGGQRQRVGIARAIATEPDLIVLDEAVSALDVSVQVQVMNLLHDLQERLGIAYLFISHSMSAVRYLSDRVVVMYMGRTVESAPATEFFAAQAHPYSQALLSAVPSPTIGDRRERIVLSGDVPSPFARPSGCVFRTRCPRAEARCAEEVPVPRDIAPGRVVSCHFPTIPVR</sequence>
<evidence type="ECO:0000313" key="7">
    <source>
        <dbReference type="Proteomes" id="UP001259347"/>
    </source>
</evidence>
<keyword evidence="3" id="KW-0547">Nucleotide-binding</keyword>
<dbReference type="PANTHER" id="PTHR43776">
    <property type="entry name" value="TRANSPORT ATP-BINDING PROTEIN"/>
    <property type="match status" value="1"/>
</dbReference>
<dbReference type="NCBIfam" id="TIGR01727">
    <property type="entry name" value="oligo_HPY"/>
    <property type="match status" value="1"/>
</dbReference>
<evidence type="ECO:0000256" key="2">
    <source>
        <dbReference type="ARBA" id="ARBA00022448"/>
    </source>
</evidence>
<dbReference type="PROSITE" id="PS00211">
    <property type="entry name" value="ABC_TRANSPORTER_1"/>
    <property type="match status" value="1"/>
</dbReference>
<dbReference type="InterPro" id="IPR050319">
    <property type="entry name" value="ABC_transp_ATP-bind"/>
</dbReference>
<feature type="domain" description="ABC transporter" evidence="5">
    <location>
        <begin position="8"/>
        <end position="253"/>
    </location>
</feature>
<gene>
    <name evidence="6" type="ORF">J2Y69_000822</name>
</gene>
<keyword evidence="7" id="KW-1185">Reference proteome</keyword>
<comment type="caution">
    <text evidence="6">The sequence shown here is derived from an EMBL/GenBank/DDBJ whole genome shotgun (WGS) entry which is preliminary data.</text>
</comment>
<dbReference type="EMBL" id="JAVDUM010000003">
    <property type="protein sequence ID" value="MDR6866230.1"/>
    <property type="molecule type" value="Genomic_DNA"/>
</dbReference>
<dbReference type="Proteomes" id="UP001259347">
    <property type="component" value="Unassembled WGS sequence"/>
</dbReference>
<protein>
    <submittedName>
        <fullName evidence="6">Peptide/nickel transport system ATP-binding protein</fullName>
    </submittedName>
</protein>